<dbReference type="AlphaFoldDB" id="R9GMP0"/>
<keyword evidence="2" id="KW-1185">Reference proteome</keyword>
<dbReference type="STRING" id="1150600.ADIARSV_3874"/>
<name>R9GMP0_9SPHI</name>
<accession>R9GMP0</accession>
<sequence>MDEDGELKLAPGMILLFQVARVENKAQWSWVRAEILLPAI</sequence>
<protein>
    <submittedName>
        <fullName evidence="1">Uncharacterized protein</fullName>
    </submittedName>
</protein>
<dbReference type="Proteomes" id="UP000014174">
    <property type="component" value="Unassembled WGS sequence"/>
</dbReference>
<gene>
    <name evidence="1" type="ORF">ADIARSV_3874</name>
</gene>
<reference evidence="1 2" key="1">
    <citation type="journal article" date="2013" name="Genome Announc.">
        <title>Draft Genome Sequence of Arcticibacter svalbardensis Strain MN12-7T, a Member of the Family Sphingobacteriaceae Isolated from an Arctic Soil Sample.</title>
        <authorList>
            <person name="Shivaji S."/>
            <person name="Ara S."/>
            <person name="Prasad S."/>
            <person name="Manasa B.P."/>
            <person name="Begum Z."/>
            <person name="Singh A."/>
            <person name="Kumar Pinnaka A."/>
        </authorList>
    </citation>
    <scope>NUCLEOTIDE SEQUENCE [LARGE SCALE GENOMIC DNA]</scope>
    <source>
        <strain evidence="1 2">MN12-7</strain>
    </source>
</reference>
<comment type="caution">
    <text evidence="1">The sequence shown here is derived from an EMBL/GenBank/DDBJ whole genome shotgun (WGS) entry which is preliminary data.</text>
</comment>
<proteinExistence type="predicted"/>
<organism evidence="1 2">
    <name type="scientific">Arcticibacter svalbardensis MN12-7</name>
    <dbReference type="NCBI Taxonomy" id="1150600"/>
    <lineage>
        <taxon>Bacteria</taxon>
        <taxon>Pseudomonadati</taxon>
        <taxon>Bacteroidota</taxon>
        <taxon>Sphingobacteriia</taxon>
        <taxon>Sphingobacteriales</taxon>
        <taxon>Sphingobacteriaceae</taxon>
        <taxon>Arcticibacter</taxon>
    </lineage>
</organism>
<dbReference type="EMBL" id="AQPN01000139">
    <property type="protein sequence ID" value="EOR92976.1"/>
    <property type="molecule type" value="Genomic_DNA"/>
</dbReference>
<evidence type="ECO:0000313" key="2">
    <source>
        <dbReference type="Proteomes" id="UP000014174"/>
    </source>
</evidence>
<evidence type="ECO:0000313" key="1">
    <source>
        <dbReference type="EMBL" id="EOR92976.1"/>
    </source>
</evidence>